<dbReference type="InterPro" id="IPR031563">
    <property type="entry name" value="MOT1/MOT2"/>
</dbReference>
<dbReference type="PANTHER" id="PTHR31970:SF9">
    <property type="entry name" value="MOLYBDATE TRANSPORTER 2"/>
    <property type="match status" value="1"/>
</dbReference>
<dbReference type="Proteomes" id="UP001156196">
    <property type="component" value="Chromosome"/>
</dbReference>
<dbReference type="PANTHER" id="PTHR31970">
    <property type="match status" value="1"/>
</dbReference>
<feature type="transmembrane region" description="Helical" evidence="1">
    <location>
        <begin position="172"/>
        <end position="194"/>
    </location>
</feature>
<feature type="transmembrane region" description="Helical" evidence="1">
    <location>
        <begin position="309"/>
        <end position="325"/>
    </location>
</feature>
<accession>A0AAX3EAS5</accession>
<organism evidence="2 3">
    <name type="scientific">Methanoculleus submarinus</name>
    <dbReference type="NCBI Taxonomy" id="204050"/>
    <lineage>
        <taxon>Archaea</taxon>
        <taxon>Methanobacteriati</taxon>
        <taxon>Methanobacteriota</taxon>
        <taxon>Stenosarchaea group</taxon>
        <taxon>Methanomicrobia</taxon>
        <taxon>Methanomicrobiales</taxon>
        <taxon>Methanomicrobiaceae</taxon>
        <taxon>Methanoculleus</taxon>
    </lineage>
</organism>
<feature type="transmembrane region" description="Helical" evidence="1">
    <location>
        <begin position="75"/>
        <end position="103"/>
    </location>
</feature>
<feature type="transmembrane region" description="Helical" evidence="1">
    <location>
        <begin position="139"/>
        <end position="160"/>
    </location>
</feature>
<keyword evidence="1" id="KW-1133">Transmembrane helix</keyword>
<dbReference type="GO" id="GO:0015098">
    <property type="term" value="F:molybdate ion transmembrane transporter activity"/>
    <property type="evidence" value="ECO:0007669"/>
    <property type="project" value="InterPro"/>
</dbReference>
<dbReference type="AlphaFoldDB" id="A0AAX3EAS5"/>
<feature type="transmembrane region" description="Helical" evidence="1">
    <location>
        <begin position="285"/>
        <end position="303"/>
    </location>
</feature>
<feature type="transmembrane region" description="Helical" evidence="1">
    <location>
        <begin position="337"/>
        <end position="366"/>
    </location>
</feature>
<feature type="transmembrane region" description="Helical" evidence="1">
    <location>
        <begin position="45"/>
        <end position="63"/>
    </location>
</feature>
<keyword evidence="3" id="KW-1185">Reference proteome</keyword>
<protein>
    <submittedName>
        <fullName evidence="2">Sulfate/molybdate transporter</fullName>
    </submittedName>
</protein>
<gene>
    <name evidence="2" type="ORF">OH143_03670</name>
</gene>
<dbReference type="KEGG" id="msum:OH143_03670"/>
<dbReference type="GeneID" id="76729960"/>
<keyword evidence="1" id="KW-0472">Membrane</keyword>
<dbReference type="GeneID" id="4846761"/>
<evidence type="ECO:0000313" key="3">
    <source>
        <dbReference type="Proteomes" id="UP001156196"/>
    </source>
</evidence>
<name>A0AAX3EAS5_9EURY</name>
<evidence type="ECO:0000313" key="2">
    <source>
        <dbReference type="EMBL" id="UYU19198.1"/>
    </source>
</evidence>
<reference evidence="2" key="1">
    <citation type="submission" date="2022-10" db="EMBL/GenBank/DDBJ databases">
        <title>Complete genome of Methanoculleus submarinus DSM 15122.</title>
        <authorList>
            <person name="Chen S.-C."/>
            <person name="Lai S.-J."/>
            <person name="You Y.-T."/>
        </authorList>
    </citation>
    <scope>NUCLEOTIDE SEQUENCE</scope>
    <source>
        <strain evidence="2">DSM 15122</strain>
    </source>
</reference>
<feature type="transmembrane region" description="Helical" evidence="1">
    <location>
        <begin position="19"/>
        <end position="39"/>
    </location>
</feature>
<dbReference type="EMBL" id="CP109831">
    <property type="protein sequence ID" value="UYU19198.1"/>
    <property type="molecule type" value="Genomic_DNA"/>
</dbReference>
<dbReference type="RefSeq" id="WP_011844718.1">
    <property type="nucleotide sequence ID" value="NZ_CP109831.1"/>
</dbReference>
<sequence>MAENTGTEERGIRFTLEEIAGAVGDFGTIFPILLGVAIVCPDVNVSHFFLFLAAWYIIAGFYYRLPMPIEPMKAIGAIVIAEGLCAGEIVASGIVVGALFLLLGLVGGMTWIGERIPKSVVRGVQAGLALILLRTSLGYIVPDALFAAVSIGIILVFFVASQRTRIPDVSALLVLLIGLAAGIAVQGMPPFRLMPLPVPVLPLPADFIAGTWDLALPQIPLTLTNAILATSLLTYDLFPKKGVNPDRLSRTIGAMNLVSTPLGGFPMCHGAGGLAAMYRFGARTGGANIIAGIFILIFAVAFAPPEVLTLIPFGVFGALLVFVALELGKHSVKTESYLVTGTIAVLTLAIGLTVAFIVGMILAYVLEWRGRAGASRS</sequence>
<keyword evidence="1" id="KW-0812">Transmembrane</keyword>
<evidence type="ECO:0000256" key="1">
    <source>
        <dbReference type="SAM" id="Phobius"/>
    </source>
</evidence>
<proteinExistence type="predicted"/>
<feature type="transmembrane region" description="Helical" evidence="1">
    <location>
        <begin position="214"/>
        <end position="238"/>
    </location>
</feature>
<dbReference type="Pfam" id="PF16983">
    <property type="entry name" value="MFS_MOT1"/>
    <property type="match status" value="2"/>
</dbReference>